<reference evidence="1" key="1">
    <citation type="journal article" date="2019" name="Sci. Rep.">
        <title>Draft genome of Tanacetum cinerariifolium, the natural source of mosquito coil.</title>
        <authorList>
            <person name="Yamashiro T."/>
            <person name="Shiraishi A."/>
            <person name="Satake H."/>
            <person name="Nakayama K."/>
        </authorList>
    </citation>
    <scope>NUCLEOTIDE SEQUENCE</scope>
</reference>
<gene>
    <name evidence="1" type="ORF">Tci_064418</name>
</gene>
<sequence length="81" mass="8385">MKLENCFKSSSFSNFLESPYPSQIGYITDNCSSGVAISINNAGVAHASSLGGHTLEADVVGAYSSATGNFVDHVITTPSVL</sequence>
<accession>A0A6L2P1Z5</accession>
<dbReference type="AlphaFoldDB" id="A0A6L2P1Z5"/>
<comment type="caution">
    <text evidence="1">The sequence shown here is derived from an EMBL/GenBank/DDBJ whole genome shotgun (WGS) entry which is preliminary data.</text>
</comment>
<name>A0A6L2P1Z5_TANCI</name>
<dbReference type="EMBL" id="BKCJ010010629">
    <property type="protein sequence ID" value="GEU92440.1"/>
    <property type="molecule type" value="Genomic_DNA"/>
</dbReference>
<protein>
    <submittedName>
        <fullName evidence="1">Uncharacterized protein</fullName>
    </submittedName>
</protein>
<organism evidence="1">
    <name type="scientific">Tanacetum cinerariifolium</name>
    <name type="common">Dalmatian daisy</name>
    <name type="synonym">Chrysanthemum cinerariifolium</name>
    <dbReference type="NCBI Taxonomy" id="118510"/>
    <lineage>
        <taxon>Eukaryota</taxon>
        <taxon>Viridiplantae</taxon>
        <taxon>Streptophyta</taxon>
        <taxon>Embryophyta</taxon>
        <taxon>Tracheophyta</taxon>
        <taxon>Spermatophyta</taxon>
        <taxon>Magnoliopsida</taxon>
        <taxon>eudicotyledons</taxon>
        <taxon>Gunneridae</taxon>
        <taxon>Pentapetalae</taxon>
        <taxon>asterids</taxon>
        <taxon>campanulids</taxon>
        <taxon>Asterales</taxon>
        <taxon>Asteraceae</taxon>
        <taxon>Asteroideae</taxon>
        <taxon>Anthemideae</taxon>
        <taxon>Anthemidinae</taxon>
        <taxon>Tanacetum</taxon>
    </lineage>
</organism>
<proteinExistence type="predicted"/>
<evidence type="ECO:0000313" key="1">
    <source>
        <dbReference type="EMBL" id="GEU92440.1"/>
    </source>
</evidence>